<feature type="transmembrane region" description="Helical" evidence="1">
    <location>
        <begin position="169"/>
        <end position="193"/>
    </location>
</feature>
<name>A0A381XDJ7_9ZZZZ</name>
<feature type="transmembrane region" description="Helical" evidence="1">
    <location>
        <begin position="85"/>
        <end position="118"/>
    </location>
</feature>
<feature type="transmembrane region" description="Helical" evidence="1">
    <location>
        <begin position="359"/>
        <end position="376"/>
    </location>
</feature>
<evidence type="ECO:0008006" key="3">
    <source>
        <dbReference type="Google" id="ProtNLM"/>
    </source>
</evidence>
<feature type="transmembrane region" description="Helical" evidence="1">
    <location>
        <begin position="337"/>
        <end position="354"/>
    </location>
</feature>
<proteinExistence type="predicted"/>
<gene>
    <name evidence="2" type="ORF">METZ01_LOCUS115679</name>
</gene>
<dbReference type="EMBL" id="UINC01014790">
    <property type="protein sequence ID" value="SVA62825.1"/>
    <property type="molecule type" value="Genomic_DNA"/>
</dbReference>
<feature type="non-terminal residue" evidence="2">
    <location>
        <position position="399"/>
    </location>
</feature>
<feature type="transmembrane region" description="Helical" evidence="1">
    <location>
        <begin position="277"/>
        <end position="300"/>
    </location>
</feature>
<feature type="transmembrane region" description="Helical" evidence="1">
    <location>
        <begin position="130"/>
        <end position="149"/>
    </location>
</feature>
<protein>
    <recommendedName>
        <fullName evidence="3">Membrane protein 6-pyruvoyl-tetrahydropterin synthase-related domain-containing protein</fullName>
    </recommendedName>
</protein>
<keyword evidence="1" id="KW-0472">Membrane</keyword>
<keyword evidence="1" id="KW-1133">Transmembrane helix</keyword>
<sequence length="399" mass="43280">MASPLAAAVRRIPLTTWVNWFLVGGSVLFVLWVVNPDGLLFTRSTPTGGDLGAHVWGPAYIRDELLPRFRLTGWTPDWYAGFPAYHFYMVVPMLVVVAVDVGLATPLLVVVLPAIGLAAARLVRNRSAGWLTRLGLLAALSVLVVPVHYGMAIKWVTVVGLVVMPAAGWLTGRLAGLPFPGPALTAVATLPFVFDRSFNIMGGNLMSTMAGEFAFTLAVAACLVYIGLMVRGLETGRGRAAAAVLLALTGLFHLLVAFYALVASAVALLVRPSREALRWLLTTGLVAGLCSAFWVLPFWWQRDHLNDMAWHKLTRFRSYLLDRDHLAADFLTNDPPLQVAILIAVVGLVASIAFRRRLGFVLAGSAILLGLAFVHLPEGRLYNGRILPAYYLSIYLLAA</sequence>
<feature type="transmembrane region" description="Helical" evidence="1">
    <location>
        <begin position="12"/>
        <end position="34"/>
    </location>
</feature>
<organism evidence="2">
    <name type="scientific">marine metagenome</name>
    <dbReference type="NCBI Taxonomy" id="408172"/>
    <lineage>
        <taxon>unclassified sequences</taxon>
        <taxon>metagenomes</taxon>
        <taxon>ecological metagenomes</taxon>
    </lineage>
</organism>
<feature type="transmembrane region" description="Helical" evidence="1">
    <location>
        <begin position="205"/>
        <end position="228"/>
    </location>
</feature>
<keyword evidence="1" id="KW-0812">Transmembrane</keyword>
<evidence type="ECO:0000313" key="2">
    <source>
        <dbReference type="EMBL" id="SVA62825.1"/>
    </source>
</evidence>
<evidence type="ECO:0000256" key="1">
    <source>
        <dbReference type="SAM" id="Phobius"/>
    </source>
</evidence>
<dbReference type="AlphaFoldDB" id="A0A381XDJ7"/>
<reference evidence="2" key="1">
    <citation type="submission" date="2018-05" db="EMBL/GenBank/DDBJ databases">
        <authorList>
            <person name="Lanie J.A."/>
            <person name="Ng W.-L."/>
            <person name="Kazmierczak K.M."/>
            <person name="Andrzejewski T.M."/>
            <person name="Davidsen T.M."/>
            <person name="Wayne K.J."/>
            <person name="Tettelin H."/>
            <person name="Glass J.I."/>
            <person name="Rusch D."/>
            <person name="Podicherti R."/>
            <person name="Tsui H.-C.T."/>
            <person name="Winkler M.E."/>
        </authorList>
    </citation>
    <scope>NUCLEOTIDE SEQUENCE</scope>
</reference>
<feature type="transmembrane region" description="Helical" evidence="1">
    <location>
        <begin position="240"/>
        <end position="270"/>
    </location>
</feature>
<accession>A0A381XDJ7</accession>